<sequence length="173" mass="19080">MATLMQKLLHNVPGLEARINQMNSRERMLVSVAAVLLVITLIYFIMWKPITDGISERESKIEAQQELLQWVRENTGAYLAQKSAGAKADNSAQMPGSVTERVTRLAASAKIELSRMQPQSDGLLVVIDQVPFNTLLQFVENLQSHAGLTVTHVDATEGDAAGVVRVRRLQVSE</sequence>
<evidence type="ECO:0000313" key="13">
    <source>
        <dbReference type="Proteomes" id="UP000182598"/>
    </source>
</evidence>
<keyword evidence="9 10" id="KW-0472">Membrane</keyword>
<evidence type="ECO:0000256" key="8">
    <source>
        <dbReference type="ARBA" id="ARBA00022989"/>
    </source>
</evidence>
<keyword evidence="3 10" id="KW-0813">Transport</keyword>
<dbReference type="Proteomes" id="UP000182598">
    <property type="component" value="Unassembled WGS sequence"/>
</dbReference>
<dbReference type="InterPro" id="IPR007690">
    <property type="entry name" value="T2SS_GspM"/>
</dbReference>
<comment type="subcellular location">
    <subcellularLocation>
        <location evidence="1">Cell inner membrane</location>
        <topology evidence="1">Single-pass membrane protein</topology>
    </subcellularLocation>
</comment>
<feature type="transmembrane region" description="Helical" evidence="11">
    <location>
        <begin position="28"/>
        <end position="47"/>
    </location>
</feature>
<organism evidence="12 13">
    <name type="scientific">Pseudidiomarina woesei</name>
    <dbReference type="NCBI Taxonomy" id="1381080"/>
    <lineage>
        <taxon>Bacteria</taxon>
        <taxon>Pseudomonadati</taxon>
        <taxon>Pseudomonadota</taxon>
        <taxon>Gammaproteobacteria</taxon>
        <taxon>Alteromonadales</taxon>
        <taxon>Idiomarinaceae</taxon>
        <taxon>Pseudidiomarina</taxon>
    </lineage>
</organism>
<gene>
    <name evidence="12" type="ORF">Ga0061064_1501</name>
</gene>
<dbReference type="GO" id="GO:0015627">
    <property type="term" value="C:type II protein secretion system complex"/>
    <property type="evidence" value="ECO:0007669"/>
    <property type="project" value="InterPro"/>
</dbReference>
<evidence type="ECO:0000256" key="7">
    <source>
        <dbReference type="ARBA" id="ARBA00022927"/>
    </source>
</evidence>
<dbReference type="Pfam" id="PF04612">
    <property type="entry name" value="T2SSM"/>
    <property type="match status" value="1"/>
</dbReference>
<keyword evidence="4 10" id="KW-1003">Cell membrane</keyword>
<dbReference type="InterPro" id="IPR023229">
    <property type="entry name" value="T2SS_M_periplasmic_sf"/>
</dbReference>
<evidence type="ECO:0000256" key="1">
    <source>
        <dbReference type="ARBA" id="ARBA00004377"/>
    </source>
</evidence>
<dbReference type="GO" id="GO:0005886">
    <property type="term" value="C:plasma membrane"/>
    <property type="evidence" value="ECO:0007669"/>
    <property type="project" value="UniProtKB-SubCell"/>
</dbReference>
<evidence type="ECO:0000256" key="10">
    <source>
        <dbReference type="PIRNR" id="PIRNR006291"/>
    </source>
</evidence>
<evidence type="ECO:0000256" key="9">
    <source>
        <dbReference type="ARBA" id="ARBA00023136"/>
    </source>
</evidence>
<dbReference type="GO" id="GO:0015628">
    <property type="term" value="P:protein secretion by the type II secretion system"/>
    <property type="evidence" value="ECO:0007669"/>
    <property type="project" value="InterPro"/>
</dbReference>
<dbReference type="AlphaFoldDB" id="A0A0K6H6W4"/>
<keyword evidence="8 11" id="KW-1133">Transmembrane helix</keyword>
<dbReference type="EMBL" id="CYHB01000004">
    <property type="protein sequence ID" value="CUA86492.1"/>
    <property type="molecule type" value="Genomic_DNA"/>
</dbReference>
<evidence type="ECO:0000256" key="11">
    <source>
        <dbReference type="SAM" id="Phobius"/>
    </source>
</evidence>
<evidence type="ECO:0000256" key="5">
    <source>
        <dbReference type="ARBA" id="ARBA00022519"/>
    </source>
</evidence>
<dbReference type="PIRSF" id="PIRSF006291">
    <property type="entry name" value="GspM"/>
    <property type="match status" value="1"/>
</dbReference>
<reference evidence="13" key="1">
    <citation type="submission" date="2015-08" db="EMBL/GenBank/DDBJ databases">
        <authorList>
            <person name="Varghese N."/>
        </authorList>
    </citation>
    <scope>NUCLEOTIDE SEQUENCE [LARGE SCALE GENOMIC DNA]</scope>
    <source>
        <strain evidence="13">DSM 27808</strain>
    </source>
</reference>
<comment type="similarity">
    <text evidence="2 10">Belongs to the GSP M family.</text>
</comment>
<keyword evidence="7 10" id="KW-0653">Protein transport</keyword>
<dbReference type="Gene3D" id="3.30.1360.100">
    <property type="entry name" value="General secretion pathway protein M, EpsM"/>
    <property type="match status" value="1"/>
</dbReference>
<evidence type="ECO:0000256" key="6">
    <source>
        <dbReference type="ARBA" id="ARBA00022692"/>
    </source>
</evidence>
<proteinExistence type="inferred from homology"/>
<keyword evidence="13" id="KW-1185">Reference proteome</keyword>
<evidence type="ECO:0000256" key="4">
    <source>
        <dbReference type="ARBA" id="ARBA00022475"/>
    </source>
</evidence>
<keyword evidence="5 10" id="KW-0997">Cell inner membrane</keyword>
<accession>A0A0K6H6W4</accession>
<evidence type="ECO:0000313" key="12">
    <source>
        <dbReference type="EMBL" id="CUA86492.1"/>
    </source>
</evidence>
<keyword evidence="6 11" id="KW-0812">Transmembrane</keyword>
<comment type="function">
    <text evidence="10">Inner membrane component of the type II secretion system required for the energy-dependent secretion of extracellular factors such as proteases and toxins from the periplasm.</text>
</comment>
<protein>
    <recommendedName>
        <fullName evidence="10">Type II secretion system protein M</fullName>
        <shortName evidence="10">T2SS protein M</shortName>
    </recommendedName>
    <alternativeName>
        <fullName evidence="10">General secretion pathway protein M</fullName>
    </alternativeName>
</protein>
<dbReference type="SUPFAM" id="SSF103054">
    <property type="entry name" value="General secretion pathway protein M, EpsM"/>
    <property type="match status" value="1"/>
</dbReference>
<evidence type="ECO:0000256" key="2">
    <source>
        <dbReference type="ARBA" id="ARBA00010637"/>
    </source>
</evidence>
<evidence type="ECO:0000256" key="3">
    <source>
        <dbReference type="ARBA" id="ARBA00022448"/>
    </source>
</evidence>
<dbReference type="OrthoDB" id="6624834at2"/>
<name>A0A0K6H6W4_9GAMM</name>